<dbReference type="Pfam" id="PF03370">
    <property type="entry name" value="CBM_21"/>
    <property type="match status" value="1"/>
</dbReference>
<dbReference type="InterPro" id="IPR050782">
    <property type="entry name" value="PP1_regulatory_subunit_3"/>
</dbReference>
<accession>A0AAD8CVU9</accession>
<dbReference type="Proteomes" id="UP001230051">
    <property type="component" value="Unassembled WGS sequence"/>
</dbReference>
<sequence>MSSFKLQQHHLPQQQLLQKQVESASPRNLAYITGQFQHALLTEGFGCDAMRGEPGRVKIRPPPPRQQDVNKEPVPRGPSCEPQPRPIIRRRARSLPCSRERKRGASREGRSQRVRFVDSLGLELAEVKVFRAGDDPTVPLHVLTRLMLSSELALGRDLVIPIPYLEPDFPPEQGKREDFLERLAQQRVCLGRVSCSELGITGLAWVQNLSFRKEVSVRYSFTAWKSSSDTKACWDSSEGGEGAAGRGPDRDVFRFCLPVPPFILEPGASLEFAIRYRVLGAEFWDNNNGRNYSLTCHSYKLTVPKECEDSWIHFI</sequence>
<comment type="caution">
    <text evidence="3">The sequence shown here is derived from an EMBL/GenBank/DDBJ whole genome shotgun (WGS) entry which is preliminary data.</text>
</comment>
<evidence type="ECO:0000313" key="3">
    <source>
        <dbReference type="EMBL" id="KAK1157706.1"/>
    </source>
</evidence>
<keyword evidence="4" id="KW-1185">Reference proteome</keyword>
<reference evidence="3" key="1">
    <citation type="submission" date="2022-02" db="EMBL/GenBank/DDBJ databases">
        <title>Atlantic sturgeon de novo genome assembly.</title>
        <authorList>
            <person name="Stock M."/>
            <person name="Klopp C."/>
            <person name="Guiguen Y."/>
            <person name="Cabau C."/>
            <person name="Parinello H."/>
            <person name="Santidrian Yebra-Pimentel E."/>
            <person name="Kuhl H."/>
            <person name="Dirks R.P."/>
            <person name="Guessner J."/>
            <person name="Wuertz S."/>
            <person name="Du K."/>
            <person name="Schartl M."/>
        </authorList>
    </citation>
    <scope>NUCLEOTIDE SEQUENCE</scope>
    <source>
        <strain evidence="3">STURGEONOMICS-FGT-2020</strain>
        <tissue evidence="3">Whole blood</tissue>
    </source>
</reference>
<dbReference type="PANTHER" id="PTHR12307">
    <property type="entry name" value="PROTEIN PHOSPHATASE 1 REGULATORY SUBUNIT"/>
    <property type="match status" value="1"/>
</dbReference>
<dbReference type="GO" id="GO:2001069">
    <property type="term" value="F:glycogen binding"/>
    <property type="evidence" value="ECO:0007669"/>
    <property type="project" value="TreeGrafter"/>
</dbReference>
<evidence type="ECO:0000313" key="4">
    <source>
        <dbReference type="Proteomes" id="UP001230051"/>
    </source>
</evidence>
<evidence type="ECO:0000259" key="2">
    <source>
        <dbReference type="PROSITE" id="PS51159"/>
    </source>
</evidence>
<proteinExistence type="predicted"/>
<evidence type="ECO:0000256" key="1">
    <source>
        <dbReference type="SAM" id="MobiDB-lite"/>
    </source>
</evidence>
<dbReference type="PANTHER" id="PTHR12307:SF4">
    <property type="entry name" value="PROTEIN PHOSPHATASE 1 REGULATORY SUBUNIT 3D"/>
    <property type="match status" value="1"/>
</dbReference>
<dbReference type="GO" id="GO:0008157">
    <property type="term" value="F:protein phosphatase 1 binding"/>
    <property type="evidence" value="ECO:0007669"/>
    <property type="project" value="TreeGrafter"/>
</dbReference>
<dbReference type="PROSITE" id="PS51159">
    <property type="entry name" value="CBM21"/>
    <property type="match status" value="1"/>
</dbReference>
<gene>
    <name evidence="3" type="primary">PPP1R3D</name>
    <name evidence="3" type="ORF">AOXY_G23848</name>
</gene>
<dbReference type="GO" id="GO:0005979">
    <property type="term" value="P:regulation of glycogen biosynthetic process"/>
    <property type="evidence" value="ECO:0007669"/>
    <property type="project" value="TreeGrafter"/>
</dbReference>
<feature type="domain" description="CBM21" evidence="2">
    <location>
        <begin position="180"/>
        <end position="295"/>
    </location>
</feature>
<dbReference type="EMBL" id="JAGXEW010000025">
    <property type="protein sequence ID" value="KAK1157706.1"/>
    <property type="molecule type" value="Genomic_DNA"/>
</dbReference>
<organism evidence="3 4">
    <name type="scientific">Acipenser oxyrinchus oxyrinchus</name>
    <dbReference type="NCBI Taxonomy" id="40147"/>
    <lineage>
        <taxon>Eukaryota</taxon>
        <taxon>Metazoa</taxon>
        <taxon>Chordata</taxon>
        <taxon>Craniata</taxon>
        <taxon>Vertebrata</taxon>
        <taxon>Euteleostomi</taxon>
        <taxon>Actinopterygii</taxon>
        <taxon>Chondrostei</taxon>
        <taxon>Acipenseriformes</taxon>
        <taxon>Acipenseridae</taxon>
        <taxon>Acipenser</taxon>
    </lineage>
</organism>
<dbReference type="InterPro" id="IPR038175">
    <property type="entry name" value="CBM21_dom_sf"/>
</dbReference>
<dbReference type="AlphaFoldDB" id="A0AAD8CVU9"/>
<dbReference type="Gene3D" id="2.60.40.2440">
    <property type="entry name" value="Carbohydrate binding type-21 domain"/>
    <property type="match status" value="1"/>
</dbReference>
<dbReference type="GO" id="GO:0000164">
    <property type="term" value="C:protein phosphatase type 1 complex"/>
    <property type="evidence" value="ECO:0007669"/>
    <property type="project" value="TreeGrafter"/>
</dbReference>
<dbReference type="InterPro" id="IPR005036">
    <property type="entry name" value="CBM21_dom"/>
</dbReference>
<feature type="region of interest" description="Disordered" evidence="1">
    <location>
        <begin position="52"/>
        <end position="110"/>
    </location>
</feature>
<name>A0AAD8CVU9_ACIOX</name>
<protein>
    <submittedName>
        <fullName evidence="3">Protein phosphatase 1 regulatory subunit 3D-like</fullName>
    </submittedName>
</protein>